<feature type="compositionally biased region" description="Basic and acidic residues" evidence="1">
    <location>
        <begin position="309"/>
        <end position="357"/>
    </location>
</feature>
<feature type="compositionally biased region" description="Low complexity" evidence="1">
    <location>
        <begin position="596"/>
        <end position="605"/>
    </location>
</feature>
<evidence type="ECO:0000256" key="1">
    <source>
        <dbReference type="SAM" id="MobiDB-lite"/>
    </source>
</evidence>
<feature type="compositionally biased region" description="Basic and acidic residues" evidence="1">
    <location>
        <begin position="1"/>
        <end position="23"/>
    </location>
</feature>
<evidence type="ECO:0000313" key="3">
    <source>
        <dbReference type="Proteomes" id="UP000015104"/>
    </source>
</evidence>
<feature type="compositionally biased region" description="Low complexity" evidence="1">
    <location>
        <begin position="38"/>
        <end position="48"/>
    </location>
</feature>
<dbReference type="KEGG" id="tut:107365081"/>
<proteinExistence type="predicted"/>
<feature type="compositionally biased region" description="Acidic residues" evidence="1">
    <location>
        <begin position="574"/>
        <end position="595"/>
    </location>
</feature>
<accession>T1KLY8</accession>
<feature type="compositionally biased region" description="Polar residues" evidence="1">
    <location>
        <begin position="63"/>
        <end position="76"/>
    </location>
</feature>
<dbReference type="Proteomes" id="UP000015104">
    <property type="component" value="Unassembled WGS sequence"/>
</dbReference>
<sequence>MSDPKEVTGHKTKESERNPHSEEQDGMANRSQRVPRNSGGDSTPSSSSKRPQKDSPAKDTRKTPITTSPASPSMDRSPTPPVMSDLTNPEGDADNDLNRSDLTFNDALPSAVTPEVAAMVTENLRSEMSEVYKILHLLLENSHERRSKLIDIPDWQNLGEEERAEKVSEFCSPEVGATIKGWVKANEASKELAQEKENAVEILCDSIREKQKEKEEMEKEMDAKLTEIRNSLRAKAGLLEAHKARLARIQDERDKAEAELSERVKEIAKLREQQLSASQKDASKKRQSEPNKDSYIDLQSSRRASIQAKMDKLKARMDAEDDALLRDPFGDETPVKSRDSRQSTSRESRPSMSREPRPSTSRELQHPSTSRQSSQSKRRREPSVTSGDLVIDFDRDAEQNQTTEEAGICDTPKASKKKKSEESSKTKEKAESSKKSKSGKEGSSKKDKKKAKGKRKEKRSASSKKKKEALKLKSLMYDSAEITCRECPIDRCPFIERSESNNMGRHYRTYHPFSYGKNLFARTVYITEPTLETRQQQWKEYAREHPPLDRATRQRIIEKIQLQDRKQNKIVEISDNDFDDDSDSEESEDESDSSDSEISTSSEED</sequence>
<feature type="region of interest" description="Disordered" evidence="1">
    <location>
        <begin position="1"/>
        <end position="112"/>
    </location>
</feature>
<feature type="region of interest" description="Disordered" evidence="1">
    <location>
        <begin position="564"/>
        <end position="605"/>
    </location>
</feature>
<keyword evidence="3" id="KW-1185">Reference proteome</keyword>
<dbReference type="AlphaFoldDB" id="T1KLY8"/>
<protein>
    <submittedName>
        <fullName evidence="2">Uncharacterized protein</fullName>
    </submittedName>
</protein>
<reference evidence="2" key="2">
    <citation type="submission" date="2015-06" db="UniProtKB">
        <authorList>
            <consortium name="EnsemblMetazoa"/>
        </authorList>
    </citation>
    <scope>IDENTIFICATION</scope>
</reference>
<feature type="compositionally biased region" description="Basic and acidic residues" evidence="1">
    <location>
        <begin position="51"/>
        <end position="62"/>
    </location>
</feature>
<feature type="compositionally biased region" description="Basic and acidic residues" evidence="1">
    <location>
        <begin position="419"/>
        <end position="445"/>
    </location>
</feature>
<name>T1KLY8_TETUR</name>
<reference evidence="3" key="1">
    <citation type="submission" date="2011-08" db="EMBL/GenBank/DDBJ databases">
        <authorList>
            <person name="Rombauts S."/>
        </authorList>
    </citation>
    <scope>NUCLEOTIDE SEQUENCE</scope>
    <source>
        <strain evidence="3">London</strain>
    </source>
</reference>
<dbReference type="EnsemblMetazoa" id="tetur14g04150.1">
    <property type="protein sequence ID" value="tetur14g04150.1"/>
    <property type="gene ID" value="tetur14g04150"/>
</dbReference>
<feature type="region of interest" description="Disordered" evidence="1">
    <location>
        <begin position="271"/>
        <end position="468"/>
    </location>
</feature>
<evidence type="ECO:0000313" key="2">
    <source>
        <dbReference type="EnsemblMetazoa" id="tetur14g04150.1"/>
    </source>
</evidence>
<feature type="compositionally biased region" description="Basic and acidic residues" evidence="1">
    <location>
        <begin position="281"/>
        <end position="295"/>
    </location>
</feature>
<organism evidence="2 3">
    <name type="scientific">Tetranychus urticae</name>
    <name type="common">Two-spotted spider mite</name>
    <dbReference type="NCBI Taxonomy" id="32264"/>
    <lineage>
        <taxon>Eukaryota</taxon>
        <taxon>Metazoa</taxon>
        <taxon>Ecdysozoa</taxon>
        <taxon>Arthropoda</taxon>
        <taxon>Chelicerata</taxon>
        <taxon>Arachnida</taxon>
        <taxon>Acari</taxon>
        <taxon>Acariformes</taxon>
        <taxon>Trombidiformes</taxon>
        <taxon>Prostigmata</taxon>
        <taxon>Eleutherengona</taxon>
        <taxon>Raphignathae</taxon>
        <taxon>Tetranychoidea</taxon>
        <taxon>Tetranychidae</taxon>
        <taxon>Tetranychus</taxon>
    </lineage>
</organism>
<gene>
    <name evidence="2" type="primary">107365081</name>
</gene>
<dbReference type="HOGENOM" id="CLU_451554_0_0_1"/>
<dbReference type="EMBL" id="CAEY01000215">
    <property type="status" value="NOT_ANNOTATED_CDS"/>
    <property type="molecule type" value="Genomic_DNA"/>
</dbReference>
<feature type="compositionally biased region" description="Basic residues" evidence="1">
    <location>
        <begin position="446"/>
        <end position="468"/>
    </location>
</feature>